<dbReference type="Pfam" id="PF12571">
    <property type="entry name" value="Phage_tail_fib"/>
    <property type="match status" value="1"/>
</dbReference>
<keyword evidence="3" id="KW-1185">Reference proteome</keyword>
<organism evidence="2 3">
    <name type="scientific">Leptospira ainlahdjerensis</name>
    <dbReference type="NCBI Taxonomy" id="2810033"/>
    <lineage>
        <taxon>Bacteria</taxon>
        <taxon>Pseudomonadati</taxon>
        <taxon>Spirochaetota</taxon>
        <taxon>Spirochaetia</taxon>
        <taxon>Leptospirales</taxon>
        <taxon>Leptospiraceae</taxon>
        <taxon>Leptospira</taxon>
    </lineage>
</organism>
<dbReference type="EMBL" id="JAFFPU010000050">
    <property type="protein sequence ID" value="MBM9578278.1"/>
    <property type="molecule type" value="Genomic_DNA"/>
</dbReference>
<evidence type="ECO:0000259" key="1">
    <source>
        <dbReference type="Pfam" id="PF12571"/>
    </source>
</evidence>
<reference evidence="2 3" key="1">
    <citation type="submission" date="2021-02" db="EMBL/GenBank/DDBJ databases">
        <title>Leptospira ainlahdjerensis sp. nov., Leptospira ainazelensis sp. nov., Leptospira abararensis sp. nov. and Leptospira chreensis sp. nov., four new species isolated from water sources in Algeria.</title>
        <authorList>
            <person name="Amara Korba A."/>
            <person name="Kainiu M."/>
            <person name="Vincent A.T."/>
            <person name="Mariet J.-F."/>
            <person name="Veyrier F.J."/>
            <person name="Goarant C."/>
            <person name="Picardeau M."/>
        </authorList>
    </citation>
    <scope>NUCLEOTIDE SEQUENCE [LARGE SCALE GENOMIC DNA]</scope>
    <source>
        <strain evidence="2 3">201903070</strain>
    </source>
</reference>
<sequence length="136" mass="14921">STLSGRLYGFALRSTILDGTWPLNGFTILSGDNVGIQPYEIAFGIGGIVSGSPRSPQSSDTGLQNEVFRKLVEIQNNPDGTRSFKATIKQSELIGTSINEIGLFDEDGDLLFVKTFPSKPKDNLIVYDFIIKEEFQ</sequence>
<dbReference type="Proteomes" id="UP000724686">
    <property type="component" value="Unassembled WGS sequence"/>
</dbReference>
<feature type="domain" description="Phage tail fibre protein N-terminal" evidence="1">
    <location>
        <begin position="39"/>
        <end position="123"/>
    </location>
</feature>
<accession>A0ABS2UEA0</accession>
<protein>
    <submittedName>
        <fullName evidence="2">Phage tail protein</fullName>
    </submittedName>
</protein>
<dbReference type="RefSeq" id="WP_205280327.1">
    <property type="nucleotide sequence ID" value="NZ_JAFFPU010000050.1"/>
</dbReference>
<comment type="caution">
    <text evidence="2">The sequence shown here is derived from an EMBL/GenBank/DDBJ whole genome shotgun (WGS) entry which is preliminary data.</text>
</comment>
<name>A0ABS2UEA0_9LEPT</name>
<gene>
    <name evidence="2" type="ORF">JWG45_14070</name>
</gene>
<proteinExistence type="predicted"/>
<evidence type="ECO:0000313" key="3">
    <source>
        <dbReference type="Proteomes" id="UP000724686"/>
    </source>
</evidence>
<feature type="non-terminal residue" evidence="2">
    <location>
        <position position="1"/>
    </location>
</feature>
<evidence type="ECO:0000313" key="2">
    <source>
        <dbReference type="EMBL" id="MBM9578278.1"/>
    </source>
</evidence>
<dbReference type="InterPro" id="IPR022225">
    <property type="entry name" value="Phage_tail_fibre_N"/>
</dbReference>